<feature type="region of interest" description="Disordered" evidence="2">
    <location>
        <begin position="165"/>
        <end position="255"/>
    </location>
</feature>
<feature type="compositionally biased region" description="Pro residues" evidence="2">
    <location>
        <begin position="190"/>
        <end position="206"/>
    </location>
</feature>
<dbReference type="InterPro" id="IPR001138">
    <property type="entry name" value="Zn2Cys6_DnaBD"/>
</dbReference>
<evidence type="ECO:0000256" key="2">
    <source>
        <dbReference type="SAM" id="MobiDB-lite"/>
    </source>
</evidence>
<protein>
    <recommendedName>
        <fullName evidence="3">Zn(2)-C6 fungal-type domain-containing protein</fullName>
    </recommendedName>
</protein>
<dbReference type="GO" id="GO:0000981">
    <property type="term" value="F:DNA-binding transcription factor activity, RNA polymerase II-specific"/>
    <property type="evidence" value="ECO:0007669"/>
    <property type="project" value="InterPro"/>
</dbReference>
<organism evidence="4 5">
    <name type="scientific">Cylindrodendrum hubeiense</name>
    <dbReference type="NCBI Taxonomy" id="595255"/>
    <lineage>
        <taxon>Eukaryota</taxon>
        <taxon>Fungi</taxon>
        <taxon>Dikarya</taxon>
        <taxon>Ascomycota</taxon>
        <taxon>Pezizomycotina</taxon>
        <taxon>Sordariomycetes</taxon>
        <taxon>Hypocreomycetidae</taxon>
        <taxon>Hypocreales</taxon>
        <taxon>Nectriaceae</taxon>
        <taxon>Cylindrodendrum</taxon>
    </lineage>
</organism>
<evidence type="ECO:0000313" key="5">
    <source>
        <dbReference type="Proteomes" id="UP000722485"/>
    </source>
</evidence>
<dbReference type="OrthoDB" id="4330117at2759"/>
<dbReference type="PROSITE" id="PS00463">
    <property type="entry name" value="ZN2_CY6_FUNGAL_1"/>
    <property type="match status" value="1"/>
</dbReference>
<dbReference type="EMBL" id="JAANBB010000307">
    <property type="protein sequence ID" value="KAF7544384.1"/>
    <property type="molecule type" value="Genomic_DNA"/>
</dbReference>
<proteinExistence type="predicted"/>
<accession>A0A9P5LD43</accession>
<evidence type="ECO:0000313" key="4">
    <source>
        <dbReference type="EMBL" id="KAF7544384.1"/>
    </source>
</evidence>
<dbReference type="CDD" id="cd00067">
    <property type="entry name" value="GAL4"/>
    <property type="match status" value="1"/>
</dbReference>
<dbReference type="InterPro" id="IPR036864">
    <property type="entry name" value="Zn2-C6_fun-type_DNA-bd_sf"/>
</dbReference>
<feature type="region of interest" description="Disordered" evidence="2">
    <location>
        <begin position="282"/>
        <end position="303"/>
    </location>
</feature>
<sequence length="464" mass="51197">MAETVIRKACDRCHAQKLSCKRYNDESCERCLRLKTECKSSPSLRYRKQQQQQQQQQQHQRHQLPVSESASSVCRSPKRRRTDSDSSLVSPDAAPVVPHTSGVESKSHLTIAPDPPLEIGDFNFTFDQLGLFAPSHPEYLSQPGLPGGVDQLNLHHQPLPPLSIPLPSSGAFSESPWDPRPTSSADSYPPVVPGPLLPPANGPLPHQPVAHQGLLKRGGCVPAHDSPDKRPRPRTRQRPRQIQLSDRPGAVPLYTREPPSIHWMAQLSDINARLLDLSSALPSSQETARNGPSLGRPTDERFKGSGFPIDDMFQLTRRVADILEQPPASETIDSSDPGNSMFILSTYTRLLDMYQKVFALVQSELSHTGSNAGFRFWKLPDVTVGSFAVESSPFLQMSLTIQVAEGFLSRLRKSTARWSRAGGGSASMFTGVVDLSFQAFRDQELGLAKHLVELRCEVEALLDA</sequence>
<feature type="region of interest" description="Disordered" evidence="2">
    <location>
        <begin position="42"/>
        <end position="109"/>
    </location>
</feature>
<dbReference type="GO" id="GO:0008270">
    <property type="term" value="F:zinc ion binding"/>
    <property type="evidence" value="ECO:0007669"/>
    <property type="project" value="InterPro"/>
</dbReference>
<dbReference type="Proteomes" id="UP000722485">
    <property type="component" value="Unassembled WGS sequence"/>
</dbReference>
<dbReference type="AlphaFoldDB" id="A0A9P5LD43"/>
<name>A0A9P5LD43_9HYPO</name>
<gene>
    <name evidence="4" type="ORF">G7Z17_g9996</name>
</gene>
<dbReference type="SUPFAM" id="SSF57701">
    <property type="entry name" value="Zn2/Cys6 DNA-binding domain"/>
    <property type="match status" value="1"/>
</dbReference>
<keyword evidence="5" id="KW-1185">Reference proteome</keyword>
<reference evidence="4" key="1">
    <citation type="submission" date="2020-03" db="EMBL/GenBank/DDBJ databases">
        <title>Draft Genome Sequence of Cylindrodendrum hubeiense.</title>
        <authorList>
            <person name="Buettner E."/>
            <person name="Kellner H."/>
        </authorList>
    </citation>
    <scope>NUCLEOTIDE SEQUENCE</scope>
    <source>
        <strain evidence="4">IHI 201604</strain>
    </source>
</reference>
<comment type="caution">
    <text evidence="4">The sequence shown here is derived from an EMBL/GenBank/DDBJ whole genome shotgun (WGS) entry which is preliminary data.</text>
</comment>
<feature type="domain" description="Zn(2)-C6 fungal-type" evidence="3">
    <location>
        <begin position="9"/>
        <end position="38"/>
    </location>
</feature>
<evidence type="ECO:0000256" key="1">
    <source>
        <dbReference type="ARBA" id="ARBA00023242"/>
    </source>
</evidence>
<evidence type="ECO:0000259" key="3">
    <source>
        <dbReference type="PROSITE" id="PS00463"/>
    </source>
</evidence>
<keyword evidence="1" id="KW-0539">Nucleus</keyword>
<feature type="compositionally biased region" description="Low complexity" evidence="2">
    <location>
        <begin position="49"/>
        <end position="58"/>
    </location>
</feature>